<feature type="domain" description="G-protein coupled receptors family 1 profile" evidence="7">
    <location>
        <begin position="25"/>
        <end position="278"/>
    </location>
</feature>
<keyword evidence="5" id="KW-0675">Receptor</keyword>
<dbReference type="PRINTS" id="PR00237">
    <property type="entry name" value="GPCRRHODOPSN"/>
</dbReference>
<feature type="transmembrane region" description="Helical" evidence="6">
    <location>
        <begin position="171"/>
        <end position="192"/>
    </location>
</feature>
<evidence type="ECO:0000256" key="3">
    <source>
        <dbReference type="ARBA" id="ARBA00022989"/>
    </source>
</evidence>
<dbReference type="PROSITE" id="PS50262">
    <property type="entry name" value="G_PROTEIN_RECEP_F1_2"/>
    <property type="match status" value="1"/>
</dbReference>
<feature type="transmembrane region" description="Helical" evidence="6">
    <location>
        <begin position="129"/>
        <end position="151"/>
    </location>
</feature>
<dbReference type="CDD" id="cd00637">
    <property type="entry name" value="7tm_classA_rhodopsin-like"/>
    <property type="match status" value="1"/>
</dbReference>
<dbReference type="SUPFAM" id="SSF81321">
    <property type="entry name" value="Family A G protein-coupled receptor-like"/>
    <property type="match status" value="1"/>
</dbReference>
<dbReference type="PANTHER" id="PTHR45698">
    <property type="entry name" value="TRACE AMINE-ASSOCIATED RECEPTOR 19N-RELATED"/>
    <property type="match status" value="1"/>
</dbReference>
<dbReference type="Pfam" id="PF00001">
    <property type="entry name" value="7tm_1"/>
    <property type="match status" value="1"/>
</dbReference>
<protein>
    <recommendedName>
        <fullName evidence="7">G-protein coupled receptors family 1 profile domain-containing protein</fullName>
    </recommendedName>
</protein>
<proteinExistence type="inferred from homology"/>
<dbReference type="PROSITE" id="PS00237">
    <property type="entry name" value="G_PROTEIN_RECEP_F1_1"/>
    <property type="match status" value="1"/>
</dbReference>
<evidence type="ECO:0000313" key="8">
    <source>
        <dbReference type="EMBL" id="CAH3028016.1"/>
    </source>
</evidence>
<evidence type="ECO:0000256" key="2">
    <source>
        <dbReference type="ARBA" id="ARBA00022692"/>
    </source>
</evidence>
<evidence type="ECO:0000313" key="9">
    <source>
        <dbReference type="Proteomes" id="UP001159427"/>
    </source>
</evidence>
<dbReference type="InterPro" id="IPR017452">
    <property type="entry name" value="GPCR_Rhodpsn_7TM"/>
</dbReference>
<organism evidence="8 9">
    <name type="scientific">Porites evermanni</name>
    <dbReference type="NCBI Taxonomy" id="104178"/>
    <lineage>
        <taxon>Eukaryota</taxon>
        <taxon>Metazoa</taxon>
        <taxon>Cnidaria</taxon>
        <taxon>Anthozoa</taxon>
        <taxon>Hexacorallia</taxon>
        <taxon>Scleractinia</taxon>
        <taxon>Fungiina</taxon>
        <taxon>Poritidae</taxon>
        <taxon>Porites</taxon>
    </lineage>
</organism>
<evidence type="ECO:0000256" key="4">
    <source>
        <dbReference type="ARBA" id="ARBA00023136"/>
    </source>
</evidence>
<evidence type="ECO:0000256" key="5">
    <source>
        <dbReference type="RuleBase" id="RU000688"/>
    </source>
</evidence>
<comment type="similarity">
    <text evidence="5">Belongs to the G-protein coupled receptor 1 family.</text>
</comment>
<comment type="caution">
    <text evidence="8">The sequence shown here is derived from an EMBL/GenBank/DDBJ whole genome shotgun (WGS) entry which is preliminary data.</text>
</comment>
<feature type="transmembrane region" description="Helical" evidence="6">
    <location>
        <begin position="86"/>
        <end position="108"/>
    </location>
</feature>
<dbReference type="InterPro" id="IPR000276">
    <property type="entry name" value="GPCR_Rhodpsn"/>
</dbReference>
<dbReference type="SMART" id="SM01381">
    <property type="entry name" value="7TM_GPCR_Srsx"/>
    <property type="match status" value="1"/>
</dbReference>
<feature type="transmembrane region" description="Helical" evidence="6">
    <location>
        <begin position="12"/>
        <end position="33"/>
    </location>
</feature>
<reference evidence="8 9" key="1">
    <citation type="submission" date="2022-05" db="EMBL/GenBank/DDBJ databases">
        <authorList>
            <consortium name="Genoscope - CEA"/>
            <person name="William W."/>
        </authorList>
    </citation>
    <scope>NUCLEOTIDE SEQUENCE [LARGE SCALE GENOMIC DNA]</scope>
</reference>
<keyword evidence="4 6" id="KW-0472">Membrane</keyword>
<feature type="transmembrane region" description="Helical" evidence="6">
    <location>
        <begin position="257"/>
        <end position="281"/>
    </location>
</feature>
<comment type="subcellular location">
    <subcellularLocation>
        <location evidence="1">Membrane</location>
    </subcellularLocation>
</comment>
<keyword evidence="9" id="KW-1185">Reference proteome</keyword>
<keyword evidence="2 5" id="KW-0812">Transmembrane</keyword>
<feature type="transmembrane region" description="Helical" evidence="6">
    <location>
        <begin position="224"/>
        <end position="251"/>
    </location>
</feature>
<sequence length="321" mass="36011">MASGSDAEIAIATIQCLLVILNVAGNSLVCAIIRNNSDMRTPINYLLLNLAAADMILAIFFVPPYILIHTFTHPHGVPGTVLCRLLTGGVLAWIGAAASVFTLVVIAIERYSAVLHPLESKGKLTYRKLKGIIPCSWIFGVIMNIPAFLFMRFDKENYCMMIWPERWMGKAYFLAWCLLLAFLPVALMATLYSRIVYSLWVKNVDIDDNKTNRQQAKMRMRKKVTMIAITVSVIFGVCWLVDSINYTMYYFFPSHAFLSYAASSIMLLFNSAVNPIVYALVNQKFRRKFKAMLCFPQRIHHQQATANASIPAASAGGEKTE</sequence>
<dbReference type="Gene3D" id="1.20.1070.10">
    <property type="entry name" value="Rhodopsin 7-helix transmembrane proteins"/>
    <property type="match status" value="1"/>
</dbReference>
<dbReference type="EMBL" id="CALNXI010000484">
    <property type="protein sequence ID" value="CAH3028016.1"/>
    <property type="molecule type" value="Genomic_DNA"/>
</dbReference>
<dbReference type="Proteomes" id="UP001159427">
    <property type="component" value="Unassembled WGS sequence"/>
</dbReference>
<evidence type="ECO:0000259" key="7">
    <source>
        <dbReference type="PROSITE" id="PS50262"/>
    </source>
</evidence>
<evidence type="ECO:0000256" key="6">
    <source>
        <dbReference type="SAM" id="Phobius"/>
    </source>
</evidence>
<name>A0ABN8MEE1_9CNID</name>
<gene>
    <name evidence="8" type="ORF">PEVE_00032921</name>
</gene>
<dbReference type="PANTHER" id="PTHR45698:SF1">
    <property type="entry name" value="TRACE AMINE-ASSOCIATED RECEPTOR 13C-LIKE"/>
    <property type="match status" value="1"/>
</dbReference>
<evidence type="ECO:0000256" key="1">
    <source>
        <dbReference type="ARBA" id="ARBA00004370"/>
    </source>
</evidence>
<accession>A0ABN8MEE1</accession>
<keyword evidence="3 6" id="KW-1133">Transmembrane helix</keyword>
<keyword evidence="5" id="KW-0297">G-protein coupled receptor</keyword>
<feature type="transmembrane region" description="Helical" evidence="6">
    <location>
        <begin position="45"/>
        <end position="66"/>
    </location>
</feature>
<keyword evidence="5" id="KW-0807">Transducer</keyword>